<evidence type="ECO:0000313" key="2">
    <source>
        <dbReference type="Proteomes" id="UP000294547"/>
    </source>
</evidence>
<protein>
    <submittedName>
        <fullName evidence="1">Putative kinase</fullName>
    </submittedName>
</protein>
<dbReference type="SUPFAM" id="SSF52540">
    <property type="entry name" value="P-loop containing nucleoside triphosphate hydrolases"/>
    <property type="match status" value="1"/>
</dbReference>
<accession>A0A4R6R7L8</accession>
<dbReference type="AlphaFoldDB" id="A0A4R6R7L8"/>
<sequence length="176" mass="18741">MKTAILVNGLPASGKTTVSRHLSRARTWPLLTLDSVKEPFFDAVGVGDREHNRALGRAAMAALWAVVADGPDGAVFVLDAWFGVVTRERLAELIAGAGVGRVLEVWCHAPGEVLAARYVARAGRRHPGHPGPDYAPELARRAGEVSPLRLGPVLEVDSSRAVDLAAIETWIDAARA</sequence>
<gene>
    <name evidence="1" type="ORF">EDD54_4142</name>
</gene>
<dbReference type="GO" id="GO:0016301">
    <property type="term" value="F:kinase activity"/>
    <property type="evidence" value="ECO:0007669"/>
    <property type="project" value="UniProtKB-KW"/>
</dbReference>
<proteinExistence type="predicted"/>
<dbReference type="RefSeq" id="WP_126540470.1">
    <property type="nucleotide sequence ID" value="NZ_BSPM01000002.1"/>
</dbReference>
<dbReference type="OrthoDB" id="9810372at2"/>
<comment type="caution">
    <text evidence="1">The sequence shown here is derived from an EMBL/GenBank/DDBJ whole genome shotgun (WGS) entry which is preliminary data.</text>
</comment>
<dbReference type="Pfam" id="PF13671">
    <property type="entry name" value="AAA_33"/>
    <property type="match status" value="1"/>
</dbReference>
<dbReference type="InterPro" id="IPR027417">
    <property type="entry name" value="P-loop_NTPase"/>
</dbReference>
<keyword evidence="2" id="KW-1185">Reference proteome</keyword>
<keyword evidence="1" id="KW-0808">Transferase</keyword>
<dbReference type="Gene3D" id="3.40.50.300">
    <property type="entry name" value="P-loop containing nucleotide triphosphate hydrolases"/>
    <property type="match status" value="1"/>
</dbReference>
<dbReference type="EMBL" id="SNXY01000011">
    <property type="protein sequence ID" value="TDP81882.1"/>
    <property type="molecule type" value="Genomic_DNA"/>
</dbReference>
<reference evidence="1 2" key="1">
    <citation type="submission" date="2019-03" db="EMBL/GenBank/DDBJ databases">
        <title>Genomic Encyclopedia of Type Strains, Phase IV (KMG-IV): sequencing the most valuable type-strain genomes for metagenomic binning, comparative biology and taxonomic classification.</title>
        <authorList>
            <person name="Goeker M."/>
        </authorList>
    </citation>
    <scope>NUCLEOTIDE SEQUENCE [LARGE SCALE GENOMIC DNA]</scope>
    <source>
        <strain evidence="1 2">DSM 102969</strain>
    </source>
</reference>
<keyword evidence="1" id="KW-0418">Kinase</keyword>
<organism evidence="1 2">
    <name type="scientific">Oharaeibacter diazotrophicus</name>
    <dbReference type="NCBI Taxonomy" id="1920512"/>
    <lineage>
        <taxon>Bacteria</taxon>
        <taxon>Pseudomonadati</taxon>
        <taxon>Pseudomonadota</taxon>
        <taxon>Alphaproteobacteria</taxon>
        <taxon>Hyphomicrobiales</taxon>
        <taxon>Pleomorphomonadaceae</taxon>
        <taxon>Oharaeibacter</taxon>
    </lineage>
</organism>
<evidence type="ECO:0000313" key="1">
    <source>
        <dbReference type="EMBL" id="TDP81882.1"/>
    </source>
</evidence>
<dbReference type="Proteomes" id="UP000294547">
    <property type="component" value="Unassembled WGS sequence"/>
</dbReference>
<name>A0A4R6R7L8_9HYPH</name>